<dbReference type="EMBL" id="JAAXLA010000012">
    <property type="protein sequence ID" value="NMH97477.1"/>
    <property type="molecule type" value="Genomic_DNA"/>
</dbReference>
<name>A0ABX1S9I3_9PSEU</name>
<dbReference type="Gene3D" id="3.40.1610.10">
    <property type="entry name" value="CV3147-like domain"/>
    <property type="match status" value="1"/>
</dbReference>
<dbReference type="Gene3D" id="2.40.390.10">
    <property type="entry name" value="CV3147-like"/>
    <property type="match status" value="1"/>
</dbReference>
<dbReference type="InterPro" id="IPR027479">
    <property type="entry name" value="S-Me-THD_N_sf"/>
</dbReference>
<dbReference type="SUPFAM" id="SSF160991">
    <property type="entry name" value="CV3147-like"/>
    <property type="match status" value="1"/>
</dbReference>
<evidence type="ECO:0000313" key="4">
    <source>
        <dbReference type="Proteomes" id="UP000820669"/>
    </source>
</evidence>
<proteinExistence type="predicted"/>
<accession>A0ABX1S9I3</accession>
<dbReference type="Proteomes" id="UP000820669">
    <property type="component" value="Unassembled WGS sequence"/>
</dbReference>
<gene>
    <name evidence="3" type="ORF">HF526_09155</name>
</gene>
<dbReference type="RefSeq" id="WP_169380914.1">
    <property type="nucleotide sequence ID" value="NZ_JAAXLA010000012.1"/>
</dbReference>
<protein>
    <submittedName>
        <fullName evidence="3">DUF917 domain-containing protein</fullName>
    </submittedName>
</protein>
<reference evidence="3 4" key="1">
    <citation type="submission" date="2020-04" db="EMBL/GenBank/DDBJ databases">
        <authorList>
            <person name="Klaysubun C."/>
            <person name="Duangmal K."/>
            <person name="Lipun K."/>
        </authorList>
    </citation>
    <scope>NUCLEOTIDE SEQUENCE [LARGE SCALE GENOMIC DNA]</scope>
    <source>
        <strain evidence="3 4">K10HN5</strain>
    </source>
</reference>
<feature type="domain" description="S-Me-THD-like C-terminal" evidence="2">
    <location>
        <begin position="166"/>
        <end position="354"/>
    </location>
</feature>
<dbReference type="InterPro" id="IPR010318">
    <property type="entry name" value="S-Me-THD_N"/>
</dbReference>
<evidence type="ECO:0000313" key="3">
    <source>
        <dbReference type="EMBL" id="NMH97477.1"/>
    </source>
</evidence>
<dbReference type="Pfam" id="PF06032">
    <property type="entry name" value="S-Me-THD_N"/>
    <property type="match status" value="1"/>
</dbReference>
<evidence type="ECO:0000259" key="1">
    <source>
        <dbReference type="Pfam" id="PF06032"/>
    </source>
</evidence>
<comment type="caution">
    <text evidence="3">The sequence shown here is derived from an EMBL/GenBank/DDBJ whole genome shotgun (WGS) entry which is preliminary data.</text>
</comment>
<dbReference type="InterPro" id="IPR048350">
    <property type="entry name" value="S-Me-THD-like_C"/>
</dbReference>
<organism evidence="3 4">
    <name type="scientific">Pseudonocardia acidicola</name>
    <dbReference type="NCBI Taxonomy" id="2724939"/>
    <lineage>
        <taxon>Bacteria</taxon>
        <taxon>Bacillati</taxon>
        <taxon>Actinomycetota</taxon>
        <taxon>Actinomycetes</taxon>
        <taxon>Pseudonocardiales</taxon>
        <taxon>Pseudonocardiaceae</taxon>
        <taxon>Pseudonocardia</taxon>
    </lineage>
</organism>
<evidence type="ECO:0000259" key="2">
    <source>
        <dbReference type="Pfam" id="PF20906"/>
    </source>
</evidence>
<keyword evidence="4" id="KW-1185">Reference proteome</keyword>
<dbReference type="Pfam" id="PF20906">
    <property type="entry name" value="S-Me-THD_C"/>
    <property type="match status" value="1"/>
</dbReference>
<sequence length="361" mass="39214">MRLVDERQLTDIALGAGILGTGGGGDPYIGMLLARDAIREHGPVEVVDLDEVSDDAFVIPSAMMGAPTVMVEKLPSGDEVVTAFRKLEHHLGRRATHTMPIEIGGLNSMIPFCLAARERLPVIDADLMGRAFPELQMCMPTLFGGKAAPMSIADDKGNASIIDAIDNRWTERLARSQTIDMGCAALIGLYPLAAARLRDCTIPNTLRTAEELGRLVREAREAHGDPAAVVPKYLGGVQLFAGKVVDVHRRTEGGFARAEVRIEGLGDDAGAMLRLQTQNEHLVAERDGEMLASVPDLIMVLDSETGQPITTEDLRYGFRVTVVAAPCDPRWRTPAGLEVVGPRYFGYDFDFVPIEERMAVR</sequence>
<dbReference type="InterPro" id="IPR024071">
    <property type="entry name" value="S-Me-THD_C_sf"/>
</dbReference>
<feature type="domain" description="S-Me-THD N-terminal" evidence="1">
    <location>
        <begin position="8"/>
        <end position="163"/>
    </location>
</feature>